<dbReference type="Pfam" id="PF00169">
    <property type="entry name" value="PH"/>
    <property type="match status" value="1"/>
</dbReference>
<accession>A0AAN7UFT4</accession>
<feature type="domain" description="PH" evidence="2">
    <location>
        <begin position="23"/>
        <end position="123"/>
    </location>
</feature>
<reference evidence="3 4" key="1">
    <citation type="submission" date="2023-11" db="EMBL/GenBank/DDBJ databases">
        <title>Dfirmibasis_genome.</title>
        <authorList>
            <person name="Edelbroek B."/>
            <person name="Kjellin J."/>
            <person name="Jerlstrom-Hultqvist J."/>
            <person name="Soderbom F."/>
        </authorList>
    </citation>
    <scope>NUCLEOTIDE SEQUENCE [LARGE SCALE GENOMIC DNA]</scope>
    <source>
        <strain evidence="3 4">TNS-C-14</strain>
    </source>
</reference>
<dbReference type="SUPFAM" id="SSF50729">
    <property type="entry name" value="PH domain-like"/>
    <property type="match status" value="1"/>
</dbReference>
<keyword evidence="4" id="KW-1185">Reference proteome</keyword>
<organism evidence="3 4">
    <name type="scientific">Dictyostelium firmibasis</name>
    <dbReference type="NCBI Taxonomy" id="79012"/>
    <lineage>
        <taxon>Eukaryota</taxon>
        <taxon>Amoebozoa</taxon>
        <taxon>Evosea</taxon>
        <taxon>Eumycetozoa</taxon>
        <taxon>Dictyostelia</taxon>
        <taxon>Dictyosteliales</taxon>
        <taxon>Dictyosteliaceae</taxon>
        <taxon>Dictyostelium</taxon>
    </lineage>
</organism>
<evidence type="ECO:0000313" key="4">
    <source>
        <dbReference type="Proteomes" id="UP001344447"/>
    </source>
</evidence>
<dbReference type="PANTHER" id="PTHR14336:SF19">
    <property type="entry name" value="PROTEIN CRAC"/>
    <property type="match status" value="1"/>
</dbReference>
<gene>
    <name evidence="3" type="ORF">RB653_000797</name>
</gene>
<dbReference type="InterPro" id="IPR051707">
    <property type="entry name" value="PI-Interact_SigTrans_Reg"/>
</dbReference>
<evidence type="ECO:0000256" key="1">
    <source>
        <dbReference type="SAM" id="MobiDB-lite"/>
    </source>
</evidence>
<name>A0AAN7UFT4_9MYCE</name>
<evidence type="ECO:0000259" key="2">
    <source>
        <dbReference type="PROSITE" id="PS50003"/>
    </source>
</evidence>
<dbReference type="InterPro" id="IPR011993">
    <property type="entry name" value="PH-like_dom_sf"/>
</dbReference>
<sequence>MGKTTERKKELLELFEYEKIKGDVSYSSIMKKAGGNGKGFLDRYFALHRNYVLYYKLGKSSLKPDDKQEPQGYINLMDCNPEETKEISPLMFQISHKQRTYIVKAKDDSSMKQFLTLLISRIISVKKIEINKLGSTLVVIAKVKKFSEVLTNPLILPDRVSPDMAEEWVKQMKNYNASFNLADPFIKQVEQISEFCRGDVKEYIDWFGGPEGPRLAMIRCEETVLSNWVEYINKTISEITTYQDNRFFREDFKDVITHLKNMTTFIDCYNDYMIHCRKYNNNKPNTKFLEEKQTFKDYIEKFIPKVSSFNDVTLYQFYDRSEIQTSDGIVTINTSGTKKLINQSGLIPSSASIQNISNLLENTTMVDSNKSLSSHEQQQQQQQQKQQQQMISNSKDCFIGVSTNNFNDGNSEYPTFSSDFDFISASTITSPILSSETPSNGIVVVDPITPGRGGVIAIADELLVIEEPIDEKWHFDCSTSMIFKPPSSEDGRNEGSISKMSLTLSGGFDMKWVYQCGYFKSKNMGSIAWNGKHWCWSHQRTSYRIKFAWDSSKQIFINIPFKSRAGASSSNGTTVSASQSTGNLQSSISSMSSLSSLNGSTTKRGHPTTLYPDYQFKDNVLTPIIVEGRHCPSLTLIDSPSPIPNACLLTIAMTQYIQDALIHIGIGPKVLSSK</sequence>
<dbReference type="PROSITE" id="PS50003">
    <property type="entry name" value="PH_DOMAIN"/>
    <property type="match status" value="1"/>
</dbReference>
<dbReference type="InterPro" id="IPR001849">
    <property type="entry name" value="PH_domain"/>
</dbReference>
<evidence type="ECO:0000313" key="3">
    <source>
        <dbReference type="EMBL" id="KAK5580773.1"/>
    </source>
</evidence>
<dbReference type="Gene3D" id="2.30.29.30">
    <property type="entry name" value="Pleckstrin-homology domain (PH domain)/Phosphotyrosine-binding domain (PTB)"/>
    <property type="match status" value="1"/>
</dbReference>
<comment type="caution">
    <text evidence="3">The sequence shown here is derived from an EMBL/GenBank/DDBJ whole genome shotgun (WGS) entry which is preliminary data.</text>
</comment>
<feature type="region of interest" description="Disordered" evidence="1">
    <location>
        <begin position="565"/>
        <end position="589"/>
    </location>
</feature>
<dbReference type="EMBL" id="JAVFKY010000002">
    <property type="protein sequence ID" value="KAK5580773.1"/>
    <property type="molecule type" value="Genomic_DNA"/>
</dbReference>
<feature type="compositionally biased region" description="Polar residues" evidence="1">
    <location>
        <begin position="367"/>
        <end position="376"/>
    </location>
</feature>
<dbReference type="AlphaFoldDB" id="A0AAN7UFT4"/>
<dbReference type="SMART" id="SM00233">
    <property type="entry name" value="PH"/>
    <property type="match status" value="1"/>
</dbReference>
<dbReference type="Proteomes" id="UP001344447">
    <property type="component" value="Unassembled WGS sequence"/>
</dbReference>
<feature type="region of interest" description="Disordered" evidence="1">
    <location>
        <begin position="367"/>
        <end position="389"/>
    </location>
</feature>
<dbReference type="PANTHER" id="PTHR14336">
    <property type="entry name" value="TANDEM PH DOMAIN CONTAINING PROTEIN"/>
    <property type="match status" value="1"/>
</dbReference>
<feature type="compositionally biased region" description="Low complexity" evidence="1">
    <location>
        <begin position="377"/>
        <end position="389"/>
    </location>
</feature>
<protein>
    <recommendedName>
        <fullName evidence="2">PH domain-containing protein</fullName>
    </recommendedName>
</protein>
<proteinExistence type="predicted"/>
<feature type="compositionally biased region" description="Polar residues" evidence="1">
    <location>
        <begin position="566"/>
        <end position="583"/>
    </location>
</feature>